<keyword evidence="3" id="KW-1185">Reference proteome</keyword>
<accession>A0ABY6V2S3</accession>
<organism evidence="2 3">
    <name type="scientific">Bionectria ochroleuca</name>
    <name type="common">Gliocladium roseum</name>
    <dbReference type="NCBI Taxonomy" id="29856"/>
    <lineage>
        <taxon>Eukaryota</taxon>
        <taxon>Fungi</taxon>
        <taxon>Dikarya</taxon>
        <taxon>Ascomycota</taxon>
        <taxon>Pezizomycotina</taxon>
        <taxon>Sordariomycetes</taxon>
        <taxon>Hypocreomycetidae</taxon>
        <taxon>Hypocreales</taxon>
        <taxon>Bionectriaceae</taxon>
        <taxon>Clonostachys</taxon>
    </lineage>
</organism>
<protein>
    <recommendedName>
        <fullName evidence="1">Gfd2/YDR514C-like C-terminal domain-containing protein</fullName>
    </recommendedName>
</protein>
<name>A0ABY6V2S3_BIOOC</name>
<dbReference type="SUPFAM" id="SSF53098">
    <property type="entry name" value="Ribonuclease H-like"/>
    <property type="match status" value="1"/>
</dbReference>
<evidence type="ECO:0000259" key="1">
    <source>
        <dbReference type="Pfam" id="PF21762"/>
    </source>
</evidence>
<dbReference type="Gene3D" id="3.30.420.10">
    <property type="entry name" value="Ribonuclease H-like superfamily/Ribonuclease H"/>
    <property type="match status" value="1"/>
</dbReference>
<comment type="caution">
    <text evidence="2">The sequence shown here is derived from an EMBL/GenBank/DDBJ whole genome shotgun (WGS) entry which is preliminary data.</text>
</comment>
<dbReference type="InterPro" id="IPR040151">
    <property type="entry name" value="Gfd2/YDR514C-like"/>
</dbReference>
<dbReference type="EMBL" id="CABFNS010001035">
    <property type="protein sequence ID" value="VUC37717.1"/>
    <property type="molecule type" value="Genomic_DNA"/>
</dbReference>
<proteinExistence type="predicted"/>
<gene>
    <name evidence="2" type="ORF">CLO192961_LOCUS481547</name>
</gene>
<dbReference type="InterPro" id="IPR036397">
    <property type="entry name" value="RNaseH_sf"/>
</dbReference>
<dbReference type="Pfam" id="PF21762">
    <property type="entry name" value="DEDDh_C"/>
    <property type="match status" value="1"/>
</dbReference>
<dbReference type="PANTHER" id="PTHR28083:SF1">
    <property type="entry name" value="GOOD FOR FULL DBP5 ACTIVITY PROTEIN 2"/>
    <property type="match status" value="1"/>
</dbReference>
<sequence length="247" mass="27600">MPSLPRLRTGISVAGPHTGILREENIALRQIFGYHTDGPNITELNVPEIGQDLPGIGIKDVLLLAFDVDIKSGEKKVTLDQRWHIGVSTFDTRCLLERLDESVPSPAITSYHFLNINAKPIKTRPFLWGETESLALPAISSRIQALIKGRTYVLVMHGADMDCKFLLNNLNADLVGEAGYIMDTVKAAQFPLGLYYRYSLERLLEELGIPYANLHVAGNDAHFALRALMMIAVRDFTLFDTFMVKFI</sequence>
<dbReference type="InterPro" id="IPR048519">
    <property type="entry name" value="Gfd2/YDR514C-like_C"/>
</dbReference>
<reference evidence="2 3" key="1">
    <citation type="submission" date="2019-06" db="EMBL/GenBank/DDBJ databases">
        <authorList>
            <person name="Broberg M."/>
        </authorList>
    </citation>
    <scope>NUCLEOTIDE SEQUENCE [LARGE SCALE GENOMIC DNA]</scope>
</reference>
<dbReference type="InterPro" id="IPR012337">
    <property type="entry name" value="RNaseH-like_sf"/>
</dbReference>
<feature type="domain" description="Gfd2/YDR514C-like C-terminal" evidence="1">
    <location>
        <begin position="124"/>
        <end position="230"/>
    </location>
</feature>
<evidence type="ECO:0000313" key="3">
    <source>
        <dbReference type="Proteomes" id="UP000766486"/>
    </source>
</evidence>
<evidence type="ECO:0000313" key="2">
    <source>
        <dbReference type="EMBL" id="VUC37717.1"/>
    </source>
</evidence>
<dbReference type="Proteomes" id="UP000766486">
    <property type="component" value="Unassembled WGS sequence"/>
</dbReference>
<dbReference type="PANTHER" id="PTHR28083">
    <property type="entry name" value="GOOD FOR FULL DBP5 ACTIVITY PROTEIN 2"/>
    <property type="match status" value="1"/>
</dbReference>